<dbReference type="KEGG" id="sbk:SHEWBE_0065"/>
<dbReference type="AlphaFoldDB" id="A0A330LV59"/>
<proteinExistence type="predicted"/>
<name>A0A330LV59_9GAMM</name>
<evidence type="ECO:0000313" key="3">
    <source>
        <dbReference type="Proteomes" id="UP000250123"/>
    </source>
</evidence>
<dbReference type="PROSITE" id="PS51257">
    <property type="entry name" value="PROKAR_LIPOPROTEIN"/>
    <property type="match status" value="1"/>
</dbReference>
<dbReference type="Proteomes" id="UP000250123">
    <property type="component" value="Chromosome SHEWBE"/>
</dbReference>
<feature type="chain" id="PRO_5016409581" description="Lipoprotein" evidence="1">
    <location>
        <begin position="20"/>
        <end position="436"/>
    </location>
</feature>
<evidence type="ECO:0000313" key="2">
    <source>
        <dbReference type="EMBL" id="SQH74066.1"/>
    </source>
</evidence>
<reference evidence="3" key="1">
    <citation type="submission" date="2018-06" db="EMBL/GenBank/DDBJ databases">
        <authorList>
            <person name="Cea G.-C."/>
            <person name="William W."/>
        </authorList>
    </citation>
    <scope>NUCLEOTIDE SEQUENCE [LARGE SCALE GENOMIC DNA]</scope>
    <source>
        <strain evidence="3">DB21MT-2</strain>
    </source>
</reference>
<dbReference type="RefSeq" id="WP_112350767.1">
    <property type="nucleotide sequence ID" value="NZ_LS483452.1"/>
</dbReference>
<evidence type="ECO:0000256" key="1">
    <source>
        <dbReference type="SAM" id="SignalP"/>
    </source>
</evidence>
<gene>
    <name evidence="2" type="ORF">SHEWBE_0065</name>
</gene>
<sequence length="436" mass="46847">MFKKTILALALATTISACGSSSDDPEQPKPQPQPSSSIYTVIDGYLSNASVCVTKATGEECTAIGKTNSKGQIEIAAKYAGYTVVAKVIAGVTTDSDKVGFVAHSYEMRSAEDAKVITPYTTLAALDDTKTLADIASELDLTPAAIAGDYIQMKNAKAHLIARTLVTQFDTNTSEQDAASLLNIAKNISKYIATDLDNTAADLADVDIKVGTGNELTHNERVASIADFLEDKDQTSPRSMASLNGAWFKQEGIYHISFIDGKIYEDGELFSSYTIEGNALIIEGDGSDEFIYLSDELALSVPKAGDMNVIAKVDLATAQQDFTQADIRGTSWHYIADDSTDKDIDITHAIFKFNDNDTVTIIESGRENKVVGYTIANGEIFMPTSELAGFKNDLLFKQITGNDDVMVIYDGLGKMALLIADENLAAGIIGKWVVAK</sequence>
<protein>
    <recommendedName>
        <fullName evidence="4">Lipoprotein</fullName>
    </recommendedName>
</protein>
<keyword evidence="1" id="KW-0732">Signal</keyword>
<feature type="signal peptide" evidence="1">
    <location>
        <begin position="1"/>
        <end position="19"/>
    </location>
</feature>
<accession>A0A330LV59</accession>
<dbReference type="OrthoDB" id="5897571at2"/>
<organism evidence="2 3">
    <name type="scientific">Shewanella benthica</name>
    <dbReference type="NCBI Taxonomy" id="43661"/>
    <lineage>
        <taxon>Bacteria</taxon>
        <taxon>Pseudomonadati</taxon>
        <taxon>Pseudomonadota</taxon>
        <taxon>Gammaproteobacteria</taxon>
        <taxon>Alteromonadales</taxon>
        <taxon>Shewanellaceae</taxon>
        <taxon>Shewanella</taxon>
    </lineage>
</organism>
<evidence type="ECO:0008006" key="4">
    <source>
        <dbReference type="Google" id="ProtNLM"/>
    </source>
</evidence>
<dbReference type="EMBL" id="LS483452">
    <property type="protein sequence ID" value="SQH74066.1"/>
    <property type="molecule type" value="Genomic_DNA"/>
</dbReference>